<feature type="domain" description="Thiolase N-terminal" evidence="5">
    <location>
        <begin position="6"/>
        <end position="124"/>
    </location>
</feature>
<dbReference type="PIRSF" id="PIRSF000429">
    <property type="entry name" value="Ac-CoA_Ac_transf"/>
    <property type="match status" value="1"/>
</dbReference>
<dbReference type="InterPro" id="IPR020613">
    <property type="entry name" value="Thiolase_CS"/>
</dbReference>
<keyword evidence="3 4" id="KW-0012">Acyltransferase</keyword>
<accession>A0A251WVK3</accession>
<evidence type="ECO:0000259" key="6">
    <source>
        <dbReference type="Pfam" id="PF02803"/>
    </source>
</evidence>
<name>A0A251WVK3_9RHOB</name>
<gene>
    <name evidence="7" type="ORF">BVC71_14050</name>
</gene>
<dbReference type="Proteomes" id="UP000194664">
    <property type="component" value="Unassembled WGS sequence"/>
</dbReference>
<evidence type="ECO:0000313" key="8">
    <source>
        <dbReference type="Proteomes" id="UP000194664"/>
    </source>
</evidence>
<dbReference type="RefSeq" id="WP_086452324.1">
    <property type="nucleotide sequence ID" value="NZ_MSPP01000006.1"/>
</dbReference>
<feature type="domain" description="Thiolase C-terminal" evidence="6">
    <location>
        <begin position="242"/>
        <end position="351"/>
    </location>
</feature>
<comment type="similarity">
    <text evidence="1 4">Belongs to the thiolase-like superfamily. Thiolase family.</text>
</comment>
<dbReference type="AlphaFoldDB" id="A0A251WVK3"/>
<evidence type="ECO:0000256" key="1">
    <source>
        <dbReference type="ARBA" id="ARBA00010982"/>
    </source>
</evidence>
<dbReference type="InterPro" id="IPR020617">
    <property type="entry name" value="Thiolase_C"/>
</dbReference>
<dbReference type="InterPro" id="IPR016039">
    <property type="entry name" value="Thiolase-like"/>
</dbReference>
<dbReference type="PANTHER" id="PTHR18919">
    <property type="entry name" value="ACETYL-COA C-ACYLTRANSFERASE"/>
    <property type="match status" value="1"/>
</dbReference>
<dbReference type="Pfam" id="PF00108">
    <property type="entry name" value="Thiolase_N"/>
    <property type="match status" value="1"/>
</dbReference>
<comment type="caution">
    <text evidence="7">The sequence shown here is derived from an EMBL/GenBank/DDBJ whole genome shotgun (WGS) entry which is preliminary data.</text>
</comment>
<dbReference type="OrthoDB" id="7838428at2"/>
<protein>
    <submittedName>
        <fullName evidence="7">Acetyl-CoA acetyltransferase</fullName>
    </submittedName>
</protein>
<proteinExistence type="inferred from homology"/>
<dbReference type="GO" id="GO:0003988">
    <property type="term" value="F:acetyl-CoA C-acyltransferase activity"/>
    <property type="evidence" value="ECO:0007669"/>
    <property type="project" value="UniProtKB-ARBA"/>
</dbReference>
<evidence type="ECO:0000259" key="5">
    <source>
        <dbReference type="Pfam" id="PF00108"/>
    </source>
</evidence>
<reference evidence="7 8" key="1">
    <citation type="submission" date="2016-12" db="EMBL/GenBank/DDBJ databases">
        <title>The draft genome sequence of HSLHS2.</title>
        <authorList>
            <person name="Hu D."/>
            <person name="Wang L."/>
            <person name="Shao Z."/>
        </authorList>
    </citation>
    <scope>NUCLEOTIDE SEQUENCE [LARGE SCALE GENOMIC DNA]</scope>
    <source>
        <strain evidence="7">MCCC 1A06712</strain>
    </source>
</reference>
<evidence type="ECO:0000256" key="3">
    <source>
        <dbReference type="ARBA" id="ARBA00023315"/>
    </source>
</evidence>
<dbReference type="InterPro" id="IPR002155">
    <property type="entry name" value="Thiolase"/>
</dbReference>
<dbReference type="InterPro" id="IPR020616">
    <property type="entry name" value="Thiolase_N"/>
</dbReference>
<dbReference type="EMBL" id="MSPP01000006">
    <property type="protein sequence ID" value="OUD08291.1"/>
    <property type="molecule type" value="Genomic_DNA"/>
</dbReference>
<evidence type="ECO:0000313" key="7">
    <source>
        <dbReference type="EMBL" id="OUD08291.1"/>
    </source>
</evidence>
<organism evidence="7 8">
    <name type="scientific">Marivivens niveibacter</name>
    <dbReference type="NCBI Taxonomy" id="1930667"/>
    <lineage>
        <taxon>Bacteria</taxon>
        <taxon>Pseudomonadati</taxon>
        <taxon>Pseudomonadota</taxon>
        <taxon>Alphaproteobacteria</taxon>
        <taxon>Rhodobacterales</taxon>
        <taxon>Paracoccaceae</taxon>
        <taxon>Marivivens group</taxon>
        <taxon>Marivivens</taxon>
    </lineage>
</organism>
<dbReference type="Gene3D" id="3.40.47.10">
    <property type="match status" value="2"/>
</dbReference>
<dbReference type="Pfam" id="PF02803">
    <property type="entry name" value="Thiolase_C"/>
    <property type="match status" value="1"/>
</dbReference>
<keyword evidence="8" id="KW-1185">Reference proteome</keyword>
<dbReference type="SUPFAM" id="SSF53901">
    <property type="entry name" value="Thiolase-like"/>
    <property type="match status" value="2"/>
</dbReference>
<dbReference type="PANTHER" id="PTHR18919:SF107">
    <property type="entry name" value="ACETYL-COA ACETYLTRANSFERASE, CYTOSOLIC"/>
    <property type="match status" value="1"/>
</dbReference>
<evidence type="ECO:0000256" key="2">
    <source>
        <dbReference type="ARBA" id="ARBA00022679"/>
    </source>
</evidence>
<dbReference type="PROSITE" id="PS00737">
    <property type="entry name" value="THIOLASE_2"/>
    <property type="match status" value="1"/>
</dbReference>
<keyword evidence="2 4" id="KW-0808">Transferase</keyword>
<evidence type="ECO:0000256" key="4">
    <source>
        <dbReference type="RuleBase" id="RU003557"/>
    </source>
</evidence>
<sequence>MIDAHIIAARRTIVAPKGGALSTLSLHDMAAPVIRAALDDAMIGPHQVDEVILSNAIGGGGNPARLAALAAGLPEHVAGLTIDRQCAGGLDAIGMGLAMVRSGLAKVVVAGGLESHSRRPIRMAVPIDGPPVAYDRPPFSPWPDRDPDLPVAADALNIPRERQDVWAMDSHDKAMNSRTALRFEIVPLGAELDDPFTRDLSPRLVARAPVVTGQLTAVNTAVAADAAAVIVIVAADLITRASVRIDKYVSIGGDPAQPALAPIEAINRLGTHDIAQAEIMEAYAAQCIATVDATGIDPKIVNPKGGALARGHPIGASGAILAVRLFHDLAGTGKSGIAAIAAAGGIGSALRVTG</sequence>